<keyword evidence="6" id="KW-0968">Cytoplasmic vesicle</keyword>
<protein>
    <recommendedName>
        <fullName evidence="10">Prolamin-like domain-containing protein</fullName>
    </recommendedName>
</protein>
<dbReference type="GO" id="GO:0080155">
    <property type="term" value="P:regulation of double fertilization forming a zygote and endosperm"/>
    <property type="evidence" value="ECO:0007669"/>
    <property type="project" value="UniProtKB-ARBA"/>
</dbReference>
<dbReference type="PANTHER" id="PTHR35293">
    <property type="entry name" value="EGG CELL-SECRETED PROTEIN 1.5"/>
    <property type="match status" value="1"/>
</dbReference>
<comment type="similarity">
    <text evidence="8">Belongs to the plant egg cell-secreted peptide family.</text>
</comment>
<dbReference type="InterPro" id="IPR008502">
    <property type="entry name" value="Prolamin-like"/>
</dbReference>
<dbReference type="GO" id="GO:2000008">
    <property type="term" value="P:regulation of protein localization to cell surface"/>
    <property type="evidence" value="ECO:0007669"/>
    <property type="project" value="UniProtKB-ARBA"/>
</dbReference>
<organism evidence="11">
    <name type="scientific">Nymphaea colorata</name>
    <name type="common">pocket water lily</name>
    <dbReference type="NCBI Taxonomy" id="210225"/>
    <lineage>
        <taxon>Eukaryota</taxon>
        <taxon>Viridiplantae</taxon>
        <taxon>Streptophyta</taxon>
        <taxon>Embryophyta</taxon>
        <taxon>Tracheophyta</taxon>
        <taxon>Spermatophyta</taxon>
        <taxon>Magnoliopsida</taxon>
        <taxon>Nymphaeales</taxon>
        <taxon>Nymphaeaceae</taxon>
        <taxon>Nymphaea</taxon>
    </lineage>
</organism>
<comment type="subcellular location">
    <subcellularLocation>
        <location evidence="1">Cytoplasmic vesicle</location>
    </subcellularLocation>
    <subcellularLocation>
        <location evidence="2">Secreted</location>
    </subcellularLocation>
</comment>
<keyword evidence="4 9" id="KW-0732">Signal</keyword>
<evidence type="ECO:0000256" key="1">
    <source>
        <dbReference type="ARBA" id="ARBA00004541"/>
    </source>
</evidence>
<dbReference type="InterPro" id="IPR044711">
    <property type="entry name" value="EC11-15"/>
</dbReference>
<evidence type="ECO:0000256" key="8">
    <source>
        <dbReference type="ARBA" id="ARBA00034484"/>
    </source>
</evidence>
<dbReference type="AlphaFoldDB" id="A0A5K0V9X7"/>
<evidence type="ECO:0000256" key="6">
    <source>
        <dbReference type="ARBA" id="ARBA00023329"/>
    </source>
</evidence>
<dbReference type="GO" id="GO:0009567">
    <property type="term" value="P:double fertilization forming a zygote and endosperm"/>
    <property type="evidence" value="ECO:0007669"/>
    <property type="project" value="InterPro"/>
</dbReference>
<feature type="signal peptide" evidence="9">
    <location>
        <begin position="1"/>
        <end position="19"/>
    </location>
</feature>
<dbReference type="Gramene" id="NC1G0017660.1">
    <property type="protein sequence ID" value="NC1G0017660.1:cds"/>
    <property type="gene ID" value="NC1G0017660"/>
</dbReference>
<proteinExistence type="inferred from homology"/>
<keyword evidence="5" id="KW-0278">Fertilization</keyword>
<evidence type="ECO:0000256" key="2">
    <source>
        <dbReference type="ARBA" id="ARBA00004613"/>
    </source>
</evidence>
<evidence type="ECO:0000313" key="11">
    <source>
        <dbReference type="EMBL" id="VVV36974.1"/>
    </source>
</evidence>
<comment type="function">
    <text evidence="7">Involved in the regulation of gamete interactions during the double fertilization and to prevent multiple-pollen tube attraction; mediates the redistribution of the gamete fusogen HAP2/GCS1 to the cell surface after secretion upon sperm arrival.</text>
</comment>
<dbReference type="PANTHER" id="PTHR35293:SF10">
    <property type="entry name" value="EGG CELL-SECRETED PROTEIN 1.2-RELATED"/>
    <property type="match status" value="1"/>
</dbReference>
<evidence type="ECO:0000256" key="3">
    <source>
        <dbReference type="ARBA" id="ARBA00022525"/>
    </source>
</evidence>
<dbReference type="OrthoDB" id="776947at2759"/>
<dbReference type="OMA" id="QIITHEC"/>
<dbReference type="Pfam" id="PF05617">
    <property type="entry name" value="Prolamin_like"/>
    <property type="match status" value="1"/>
</dbReference>
<name>A0A5K0V9X7_9MAGN</name>
<dbReference type="GO" id="GO:0005576">
    <property type="term" value="C:extracellular region"/>
    <property type="evidence" value="ECO:0007669"/>
    <property type="project" value="UniProtKB-SubCell"/>
</dbReference>
<feature type="domain" description="Prolamin-like" evidence="10">
    <location>
        <begin position="37"/>
        <end position="101"/>
    </location>
</feature>
<feature type="chain" id="PRO_5023845748" description="Prolamin-like domain-containing protein" evidence="9">
    <location>
        <begin position="20"/>
        <end position="125"/>
    </location>
</feature>
<evidence type="ECO:0000256" key="4">
    <source>
        <dbReference type="ARBA" id="ARBA00022729"/>
    </source>
</evidence>
<reference evidence="11" key="1">
    <citation type="submission" date="2019-09" db="EMBL/GenBank/DDBJ databases">
        <authorList>
            <person name="Zhang L."/>
        </authorList>
    </citation>
    <scope>NUCLEOTIDE SEQUENCE</scope>
</reference>
<accession>A0A5K0V9X7</accession>
<gene>
    <name evidence="11" type="ORF">NYM_LOCUS9</name>
</gene>
<evidence type="ECO:0000256" key="5">
    <source>
        <dbReference type="ARBA" id="ARBA00023279"/>
    </source>
</evidence>
<evidence type="ECO:0000256" key="7">
    <source>
        <dbReference type="ARBA" id="ARBA00034457"/>
    </source>
</evidence>
<keyword evidence="3" id="KW-0964">Secreted</keyword>
<dbReference type="EMBL" id="LR721774">
    <property type="protein sequence ID" value="VVV36974.1"/>
    <property type="molecule type" value="Genomic_DNA"/>
</dbReference>
<evidence type="ECO:0000259" key="10">
    <source>
        <dbReference type="Pfam" id="PF05617"/>
    </source>
</evidence>
<sequence length="125" mass="13088">MAKFTVILLIASIMSAASGRESPFRLAVVQKDGGLMQCWDALAELKACSGEIILFFLNGEAYLGPGCCNAIQIITHECWPSLLTAFGFTAQEGDILRGFCDAVVAEPPESGDEGAAPPHVGDGGI</sequence>
<evidence type="ECO:0000256" key="9">
    <source>
        <dbReference type="SAM" id="SignalP"/>
    </source>
</evidence>
<dbReference type="GO" id="GO:0031410">
    <property type="term" value="C:cytoplasmic vesicle"/>
    <property type="evidence" value="ECO:0007669"/>
    <property type="project" value="UniProtKB-SubCell"/>
</dbReference>